<feature type="non-terminal residue" evidence="1">
    <location>
        <position position="1"/>
    </location>
</feature>
<protein>
    <submittedName>
        <fullName evidence="1">Uncharacterized protein</fullName>
    </submittedName>
</protein>
<comment type="caution">
    <text evidence="1">The sequence shown here is derived from an EMBL/GenBank/DDBJ whole genome shotgun (WGS) entry which is preliminary data.</text>
</comment>
<gene>
    <name evidence="1" type="ORF">COS93_02025</name>
</gene>
<dbReference type="EMBL" id="PEWP01000038">
    <property type="protein sequence ID" value="PIU46644.1"/>
    <property type="molecule type" value="Genomic_DNA"/>
</dbReference>
<dbReference type="Proteomes" id="UP000228777">
    <property type="component" value="Unassembled WGS sequence"/>
</dbReference>
<accession>A0A2M6Z2K7</accession>
<evidence type="ECO:0000313" key="1">
    <source>
        <dbReference type="EMBL" id="PIU46644.1"/>
    </source>
</evidence>
<proteinExistence type="predicted"/>
<dbReference type="AlphaFoldDB" id="A0A2M6Z2K7"/>
<sequence length="114" mass="13042">ELGLPADEVIKLTTMLENFKVPDVEILALLKAKALLERKNSVKGRKDLIDLVSLFSLEGFDFKKLGQHARKFQSENLLRVIVEKVKSTTKIDELNLNVHKMAEFKRRTLPKLTV</sequence>
<organism evidence="1 2">
    <name type="scientific">bacterium (Candidatus Gribaldobacteria) CG07_land_8_20_14_0_80_33_18</name>
    <dbReference type="NCBI Taxonomy" id="2014272"/>
    <lineage>
        <taxon>Bacteria</taxon>
        <taxon>Candidatus Gribaldobacteria</taxon>
    </lineage>
</organism>
<reference evidence="2" key="1">
    <citation type="submission" date="2017-09" db="EMBL/GenBank/DDBJ databases">
        <title>Depth-based differentiation of microbial function through sediment-hosted aquifers and enrichment of novel symbionts in the deep terrestrial subsurface.</title>
        <authorList>
            <person name="Probst A.J."/>
            <person name="Ladd B."/>
            <person name="Jarett J.K."/>
            <person name="Geller-Mcgrath D.E."/>
            <person name="Sieber C.M.K."/>
            <person name="Emerson J.B."/>
            <person name="Anantharaman K."/>
            <person name="Thomas B.C."/>
            <person name="Malmstrom R."/>
            <person name="Stieglmeier M."/>
            <person name="Klingl A."/>
            <person name="Woyke T."/>
            <person name="Ryan C.M."/>
            <person name="Banfield J.F."/>
        </authorList>
    </citation>
    <scope>NUCLEOTIDE SEQUENCE [LARGE SCALE GENOMIC DNA]</scope>
</reference>
<name>A0A2M6Z2K7_9BACT</name>
<evidence type="ECO:0000313" key="2">
    <source>
        <dbReference type="Proteomes" id="UP000228777"/>
    </source>
</evidence>